<keyword evidence="3" id="KW-0560">Oxidoreductase</keyword>
<dbReference type="GO" id="GO:0005739">
    <property type="term" value="C:mitochondrion"/>
    <property type="evidence" value="ECO:0007669"/>
    <property type="project" value="TreeGrafter"/>
</dbReference>
<keyword evidence="2" id="KW-0521">NADP</keyword>
<sequence>MRLLITNNTRSTITHTAARCRPRAGLSSYQPFIPTPALSKRSISASANLPSMGSPQPPWLATLLQDQTPAPTLYSWTPDRASSPRILDDLDRRIFILGVGNLGRLYASYLSKLANPPPITLVLHRRELLEQWHAGQGIEITRSGATERNKDFDVQYWTESPPPDHGTAHEILTPSPDSSSSSPRRRTIGNIIIATKASAALPQADRLRRYLDGSSTVAFAQNGMSKLWPPHGQTYVSHRYSGGGNGAPNFVACITTHGVTSTGPFRSTHASLADAKVGIVLPSKENPGGADYLMDRIAAAPHLDSQLVPRPDLWVLQLEKLVINSVINPLSALLRCQNGVLFESRTSVLSQVMDRLLDETSRVLQALVRHPSSSEILTPEVDRDALLRRFGADPLRELLWTVGDKVKENTSSMLQDVRAGKPTEIRDFNGWIVDMARFLGQEELDVTAHVDLITLVEGGRALSQGELAQALLK</sequence>
<organism evidence="7 8">
    <name type="scientific">Clonostachys rhizophaga</name>
    <dbReference type="NCBI Taxonomy" id="160324"/>
    <lineage>
        <taxon>Eukaryota</taxon>
        <taxon>Fungi</taxon>
        <taxon>Dikarya</taxon>
        <taxon>Ascomycota</taxon>
        <taxon>Pezizomycotina</taxon>
        <taxon>Sordariomycetes</taxon>
        <taxon>Hypocreomycetidae</taxon>
        <taxon>Hypocreales</taxon>
        <taxon>Bionectriaceae</taxon>
        <taxon>Clonostachys</taxon>
    </lineage>
</organism>
<dbReference type="InterPro" id="IPR013752">
    <property type="entry name" value="KPA_reductase"/>
</dbReference>
<dbReference type="InterPro" id="IPR008927">
    <property type="entry name" value="6-PGluconate_DH-like_C_sf"/>
</dbReference>
<evidence type="ECO:0008006" key="9">
    <source>
        <dbReference type="Google" id="ProtNLM"/>
    </source>
</evidence>
<evidence type="ECO:0000259" key="5">
    <source>
        <dbReference type="Pfam" id="PF02558"/>
    </source>
</evidence>
<comment type="caution">
    <text evidence="7">The sequence shown here is derived from an EMBL/GenBank/DDBJ whole genome shotgun (WGS) entry which is preliminary data.</text>
</comment>
<reference evidence="7" key="1">
    <citation type="submission" date="2021-10" db="EMBL/GenBank/DDBJ databases">
        <authorList>
            <person name="Piombo E."/>
        </authorList>
    </citation>
    <scope>NUCLEOTIDE SEQUENCE</scope>
</reference>
<dbReference type="Gene3D" id="3.40.50.720">
    <property type="entry name" value="NAD(P)-binding Rossmann-like Domain"/>
    <property type="match status" value="1"/>
</dbReference>
<evidence type="ECO:0000256" key="4">
    <source>
        <dbReference type="SAM" id="MobiDB-lite"/>
    </source>
</evidence>
<dbReference type="Pfam" id="PF08546">
    <property type="entry name" value="ApbA_C"/>
    <property type="match status" value="1"/>
</dbReference>
<dbReference type="Proteomes" id="UP000696573">
    <property type="component" value="Unassembled WGS sequence"/>
</dbReference>
<gene>
    <name evidence="7" type="ORF">CRHIZ90672A_00006490</name>
</gene>
<dbReference type="InterPro" id="IPR050838">
    <property type="entry name" value="Ketopantoate_reductase"/>
</dbReference>
<evidence type="ECO:0000256" key="1">
    <source>
        <dbReference type="ARBA" id="ARBA00007870"/>
    </source>
</evidence>
<dbReference type="PANTHER" id="PTHR43765:SF2">
    <property type="entry name" value="2-DEHYDROPANTOATE 2-REDUCTASE"/>
    <property type="match status" value="1"/>
</dbReference>
<dbReference type="GO" id="GO:0008677">
    <property type="term" value="F:2-dehydropantoate 2-reductase activity"/>
    <property type="evidence" value="ECO:0007669"/>
    <property type="project" value="TreeGrafter"/>
</dbReference>
<dbReference type="EMBL" id="CABFNQ020000532">
    <property type="protein sequence ID" value="CAH0018107.1"/>
    <property type="molecule type" value="Genomic_DNA"/>
</dbReference>
<feature type="region of interest" description="Disordered" evidence="4">
    <location>
        <begin position="157"/>
        <end position="185"/>
    </location>
</feature>
<evidence type="ECO:0000256" key="2">
    <source>
        <dbReference type="ARBA" id="ARBA00022857"/>
    </source>
</evidence>
<comment type="similarity">
    <text evidence="1">Belongs to the ketopantoate reductase family.</text>
</comment>
<dbReference type="PANTHER" id="PTHR43765">
    <property type="entry name" value="2-DEHYDROPANTOATE 2-REDUCTASE-RELATED"/>
    <property type="match status" value="1"/>
</dbReference>
<name>A0A9N9V5D0_9HYPO</name>
<keyword evidence="8" id="KW-1185">Reference proteome</keyword>
<dbReference type="InterPro" id="IPR013332">
    <property type="entry name" value="KPR_N"/>
</dbReference>
<dbReference type="OrthoDB" id="73846at2759"/>
<feature type="domain" description="Ketopantoate reductase C-terminal" evidence="6">
    <location>
        <begin position="316"/>
        <end position="440"/>
    </location>
</feature>
<dbReference type="Gene3D" id="1.10.1040.10">
    <property type="entry name" value="N-(1-d-carboxylethyl)-l-norvaline Dehydrogenase, domain 2"/>
    <property type="match status" value="1"/>
</dbReference>
<dbReference type="AlphaFoldDB" id="A0A9N9V5D0"/>
<dbReference type="InterPro" id="IPR013328">
    <property type="entry name" value="6PGD_dom2"/>
</dbReference>
<evidence type="ECO:0000313" key="7">
    <source>
        <dbReference type="EMBL" id="CAH0018107.1"/>
    </source>
</evidence>
<dbReference type="Pfam" id="PF02558">
    <property type="entry name" value="ApbA"/>
    <property type="match status" value="1"/>
</dbReference>
<evidence type="ECO:0000256" key="3">
    <source>
        <dbReference type="ARBA" id="ARBA00023002"/>
    </source>
</evidence>
<feature type="domain" description="Ketopantoate reductase N-terminal" evidence="5">
    <location>
        <begin position="94"/>
        <end position="278"/>
    </location>
</feature>
<evidence type="ECO:0000313" key="8">
    <source>
        <dbReference type="Proteomes" id="UP000696573"/>
    </source>
</evidence>
<dbReference type="GO" id="GO:0050661">
    <property type="term" value="F:NADP binding"/>
    <property type="evidence" value="ECO:0007669"/>
    <property type="project" value="TreeGrafter"/>
</dbReference>
<evidence type="ECO:0000259" key="6">
    <source>
        <dbReference type="Pfam" id="PF08546"/>
    </source>
</evidence>
<protein>
    <recommendedName>
        <fullName evidence="9">2-dehydropantoate 2-reductase</fullName>
    </recommendedName>
</protein>
<proteinExistence type="inferred from homology"/>
<dbReference type="SUPFAM" id="SSF48179">
    <property type="entry name" value="6-phosphogluconate dehydrogenase C-terminal domain-like"/>
    <property type="match status" value="1"/>
</dbReference>
<accession>A0A9N9V5D0</accession>